<dbReference type="Proteomes" id="UP000192343">
    <property type="component" value="Unassembled WGS sequence"/>
</dbReference>
<sequence>MHLEMKKIYKSFDAVKAVQDVSLAVGDSEIHGLLGENGAGKSTLMNVLGGILRQDSGSILIDGEDHSHLTPIRASHLGIRFIHQELNLVNDLQVYENLFLHNELLHGGVLLNKREMIKRSRKILHTMKLDINPQDYVRDLDTSRKQLVEIARALLFECRLIIMDEPTTALTNEEIENLFEIMRGLKDHGISCIYISHKMPEIFAICDRYTVLRDGKFVATGNIADIDEQQATEMLVGRSLVHEVVEKSNTVQEDTVVLEVEDLGCNDHFRNVNFSLKKGEILAITGLFGDGRGELSECLFGARKVSSGTIRLKGKEIQSAPILKVIKSGVSMVPRNRKERSILKDLSIKDNLSMAYFTSKKKGFCISDREERRRFEENRRITNIKAADPDHPITSLSGGNQQKVVFSRWFGLDSEVYILDNPTQGIDVGAKFEIYQLITRLAEDGKSVIVFSSEYPEIHRIADRCLVMYKGEVNKEFSRDEINEIDIMYYATGSNKKVS</sequence>
<evidence type="ECO:0000256" key="1">
    <source>
        <dbReference type="ARBA" id="ARBA00004202"/>
    </source>
</evidence>
<evidence type="ECO:0000256" key="2">
    <source>
        <dbReference type="ARBA" id="ARBA00022448"/>
    </source>
</evidence>
<dbReference type="STRING" id="1963862.B4O97_01730"/>
<keyword evidence="8" id="KW-1278">Translocase</keyword>
<evidence type="ECO:0000256" key="4">
    <source>
        <dbReference type="ARBA" id="ARBA00022597"/>
    </source>
</evidence>
<keyword evidence="12" id="KW-1185">Reference proteome</keyword>
<proteinExistence type="predicted"/>
<dbReference type="InterPro" id="IPR003593">
    <property type="entry name" value="AAA+_ATPase"/>
</dbReference>
<dbReference type="PROSITE" id="PS00211">
    <property type="entry name" value="ABC_TRANSPORTER_1"/>
    <property type="match status" value="1"/>
</dbReference>
<dbReference type="SUPFAM" id="SSF52540">
    <property type="entry name" value="P-loop containing nucleoside triphosphate hydrolases"/>
    <property type="match status" value="2"/>
</dbReference>
<comment type="caution">
    <text evidence="11">The sequence shown here is derived from an EMBL/GenBank/DDBJ whole genome shotgun (WGS) entry which is preliminary data.</text>
</comment>
<dbReference type="OrthoDB" id="304830at2"/>
<accession>A0A1Y1S1T9</accession>
<dbReference type="PANTHER" id="PTHR43790">
    <property type="entry name" value="CARBOHYDRATE TRANSPORT ATP-BINDING PROTEIN MG119-RELATED"/>
    <property type="match status" value="1"/>
</dbReference>
<evidence type="ECO:0000313" key="12">
    <source>
        <dbReference type="Proteomes" id="UP000192343"/>
    </source>
</evidence>
<feature type="domain" description="ABC transporter" evidence="10">
    <location>
        <begin position="251"/>
        <end position="495"/>
    </location>
</feature>
<evidence type="ECO:0000256" key="7">
    <source>
        <dbReference type="ARBA" id="ARBA00022840"/>
    </source>
</evidence>
<dbReference type="GO" id="GO:0005886">
    <property type="term" value="C:plasma membrane"/>
    <property type="evidence" value="ECO:0007669"/>
    <property type="project" value="UniProtKB-SubCell"/>
</dbReference>
<keyword evidence="2" id="KW-0813">Transport</keyword>
<evidence type="ECO:0000256" key="9">
    <source>
        <dbReference type="ARBA" id="ARBA00023136"/>
    </source>
</evidence>
<protein>
    <submittedName>
        <fullName evidence="11">ABC transporter</fullName>
    </submittedName>
</protein>
<dbReference type="InterPro" id="IPR050107">
    <property type="entry name" value="ABC_carbohydrate_import_ATPase"/>
</dbReference>
<name>A0A1Y1S1T9_9SPIO</name>
<keyword evidence="5" id="KW-0677">Repeat</keyword>
<dbReference type="CDD" id="cd03215">
    <property type="entry name" value="ABC_Carb_Monos_II"/>
    <property type="match status" value="1"/>
</dbReference>
<evidence type="ECO:0000256" key="3">
    <source>
        <dbReference type="ARBA" id="ARBA00022475"/>
    </source>
</evidence>
<dbReference type="AlphaFoldDB" id="A0A1Y1S1T9"/>
<dbReference type="InterPro" id="IPR003439">
    <property type="entry name" value="ABC_transporter-like_ATP-bd"/>
</dbReference>
<dbReference type="EMBL" id="MWQY01000002">
    <property type="protein sequence ID" value="ORC37746.1"/>
    <property type="molecule type" value="Genomic_DNA"/>
</dbReference>
<evidence type="ECO:0000256" key="8">
    <source>
        <dbReference type="ARBA" id="ARBA00022967"/>
    </source>
</evidence>
<dbReference type="FunFam" id="3.40.50.300:FF:000127">
    <property type="entry name" value="Ribose import ATP-binding protein RbsA"/>
    <property type="match status" value="1"/>
</dbReference>
<evidence type="ECO:0000256" key="6">
    <source>
        <dbReference type="ARBA" id="ARBA00022741"/>
    </source>
</evidence>
<dbReference type="SMART" id="SM00382">
    <property type="entry name" value="AAA"/>
    <property type="match status" value="2"/>
</dbReference>
<dbReference type="InterPro" id="IPR027417">
    <property type="entry name" value="P-loop_NTPase"/>
</dbReference>
<dbReference type="GO" id="GO:0005524">
    <property type="term" value="F:ATP binding"/>
    <property type="evidence" value="ECO:0007669"/>
    <property type="project" value="UniProtKB-KW"/>
</dbReference>
<dbReference type="PANTHER" id="PTHR43790:SF9">
    <property type="entry name" value="GALACTOFURANOSE TRANSPORTER ATP-BINDING PROTEIN YTFR"/>
    <property type="match status" value="1"/>
</dbReference>
<dbReference type="InterPro" id="IPR017871">
    <property type="entry name" value="ABC_transporter-like_CS"/>
</dbReference>
<keyword evidence="7" id="KW-0067">ATP-binding</keyword>
<dbReference type="GO" id="GO:0016887">
    <property type="term" value="F:ATP hydrolysis activity"/>
    <property type="evidence" value="ECO:0007669"/>
    <property type="project" value="InterPro"/>
</dbReference>
<keyword evidence="4" id="KW-0762">Sugar transport</keyword>
<comment type="subcellular location">
    <subcellularLocation>
        <location evidence="1">Cell membrane</location>
        <topology evidence="1">Peripheral membrane protein</topology>
    </subcellularLocation>
</comment>
<dbReference type="CDD" id="cd03216">
    <property type="entry name" value="ABC_Carb_Monos_I"/>
    <property type="match status" value="1"/>
</dbReference>
<dbReference type="Pfam" id="PF00005">
    <property type="entry name" value="ABC_tran"/>
    <property type="match status" value="2"/>
</dbReference>
<dbReference type="PROSITE" id="PS50893">
    <property type="entry name" value="ABC_TRANSPORTER_2"/>
    <property type="match status" value="2"/>
</dbReference>
<dbReference type="Gene3D" id="3.40.50.300">
    <property type="entry name" value="P-loop containing nucleotide triphosphate hydrolases"/>
    <property type="match status" value="2"/>
</dbReference>
<keyword evidence="6" id="KW-0547">Nucleotide-binding</keyword>
<gene>
    <name evidence="11" type="ORF">B4O97_01730</name>
</gene>
<evidence type="ECO:0000259" key="10">
    <source>
        <dbReference type="PROSITE" id="PS50893"/>
    </source>
</evidence>
<keyword evidence="3" id="KW-1003">Cell membrane</keyword>
<evidence type="ECO:0000313" key="11">
    <source>
        <dbReference type="EMBL" id="ORC37746.1"/>
    </source>
</evidence>
<organism evidence="11 12">
    <name type="scientific">Marispirochaeta aestuarii</name>
    <dbReference type="NCBI Taxonomy" id="1963862"/>
    <lineage>
        <taxon>Bacteria</taxon>
        <taxon>Pseudomonadati</taxon>
        <taxon>Spirochaetota</taxon>
        <taxon>Spirochaetia</taxon>
        <taxon>Spirochaetales</taxon>
        <taxon>Spirochaetaceae</taxon>
        <taxon>Marispirochaeta</taxon>
    </lineage>
</organism>
<evidence type="ECO:0000256" key="5">
    <source>
        <dbReference type="ARBA" id="ARBA00022737"/>
    </source>
</evidence>
<keyword evidence="9" id="KW-0472">Membrane</keyword>
<feature type="domain" description="ABC transporter" evidence="10">
    <location>
        <begin position="3"/>
        <end position="239"/>
    </location>
</feature>
<reference evidence="11 12" key="1">
    <citation type="submission" date="2017-03" db="EMBL/GenBank/DDBJ databases">
        <title>Draft Genome sequence of Marispirochaeta sp. strain JC444.</title>
        <authorList>
            <person name="Shivani Y."/>
            <person name="Subhash Y."/>
            <person name="Sasikala C."/>
            <person name="Ramana C."/>
        </authorList>
    </citation>
    <scope>NUCLEOTIDE SEQUENCE [LARGE SCALE GENOMIC DNA]</scope>
    <source>
        <strain evidence="11 12">JC444</strain>
    </source>
</reference>